<feature type="active site" evidence="4">
    <location>
        <position position="18"/>
    </location>
</feature>
<dbReference type="PRINTS" id="PR00112">
    <property type="entry name" value="ACYLPHPHTASE"/>
</dbReference>
<dbReference type="PANTHER" id="PTHR47268:SF4">
    <property type="entry name" value="ACYLPHOSPHATASE"/>
    <property type="match status" value="1"/>
</dbReference>
<evidence type="ECO:0000313" key="8">
    <source>
        <dbReference type="Proteomes" id="UP000216361"/>
    </source>
</evidence>
<feature type="active site" evidence="4">
    <location>
        <position position="36"/>
    </location>
</feature>
<dbReference type="GO" id="GO:0003998">
    <property type="term" value="F:acylphosphatase activity"/>
    <property type="evidence" value="ECO:0007669"/>
    <property type="project" value="UniProtKB-EC"/>
</dbReference>
<comment type="catalytic activity">
    <reaction evidence="3 4">
        <text>an acyl phosphate + H2O = a carboxylate + phosphate + H(+)</text>
        <dbReference type="Rhea" id="RHEA:14965"/>
        <dbReference type="ChEBI" id="CHEBI:15377"/>
        <dbReference type="ChEBI" id="CHEBI:15378"/>
        <dbReference type="ChEBI" id="CHEBI:29067"/>
        <dbReference type="ChEBI" id="CHEBI:43474"/>
        <dbReference type="ChEBI" id="CHEBI:59918"/>
        <dbReference type="EC" id="3.6.1.7"/>
    </reaction>
</comment>
<gene>
    <name evidence="7" type="ORF">CHR90_04800</name>
</gene>
<dbReference type="RefSeq" id="WP_094407855.1">
    <property type="nucleotide sequence ID" value="NZ_BMJZ01000008.1"/>
</dbReference>
<evidence type="ECO:0000313" key="7">
    <source>
        <dbReference type="EMBL" id="OYQ20392.1"/>
    </source>
</evidence>
<dbReference type="PROSITE" id="PS51160">
    <property type="entry name" value="ACYLPHOSPHATASE_3"/>
    <property type="match status" value="1"/>
</dbReference>
<protein>
    <recommendedName>
        <fullName evidence="2 4">acylphosphatase</fullName>
        <ecNumber evidence="2 4">3.6.1.7</ecNumber>
    </recommendedName>
</protein>
<reference evidence="7 8" key="1">
    <citation type="submission" date="2017-07" db="EMBL/GenBank/DDBJ databases">
        <title>Elstera cyanobacteriorum sp. nov., a novel bacterium isolated from cyanobacterial aggregates in a eutrophic lake.</title>
        <authorList>
            <person name="Cai H."/>
        </authorList>
    </citation>
    <scope>NUCLEOTIDE SEQUENCE [LARGE SCALE GENOMIC DNA]</scope>
    <source>
        <strain evidence="7 8">TH019</strain>
    </source>
</reference>
<comment type="caution">
    <text evidence="7">The sequence shown here is derived from an EMBL/GenBank/DDBJ whole genome shotgun (WGS) entry which is preliminary data.</text>
</comment>
<name>A0A255XU06_9PROT</name>
<keyword evidence="8" id="KW-1185">Reference proteome</keyword>
<dbReference type="EC" id="3.6.1.7" evidence="2 4"/>
<dbReference type="OrthoDB" id="5295388at2"/>
<keyword evidence="4" id="KW-0378">Hydrolase</keyword>
<dbReference type="PANTHER" id="PTHR47268">
    <property type="entry name" value="ACYLPHOSPHATASE"/>
    <property type="match status" value="1"/>
</dbReference>
<dbReference type="InterPro" id="IPR017968">
    <property type="entry name" value="Acylphosphatase_CS"/>
</dbReference>
<dbReference type="InterPro" id="IPR036046">
    <property type="entry name" value="Acylphosphatase-like_dom_sf"/>
</dbReference>
<dbReference type="Gene3D" id="3.30.70.100">
    <property type="match status" value="1"/>
</dbReference>
<evidence type="ECO:0000259" key="6">
    <source>
        <dbReference type="PROSITE" id="PS51160"/>
    </source>
</evidence>
<evidence type="ECO:0000256" key="1">
    <source>
        <dbReference type="ARBA" id="ARBA00005614"/>
    </source>
</evidence>
<dbReference type="InterPro" id="IPR020456">
    <property type="entry name" value="Acylphosphatase"/>
</dbReference>
<organism evidence="7 8">
    <name type="scientific">Elstera cyanobacteriorum</name>
    <dbReference type="NCBI Taxonomy" id="2022747"/>
    <lineage>
        <taxon>Bacteria</taxon>
        <taxon>Pseudomonadati</taxon>
        <taxon>Pseudomonadota</taxon>
        <taxon>Alphaproteobacteria</taxon>
        <taxon>Rhodospirillales</taxon>
        <taxon>Rhodospirillaceae</taxon>
        <taxon>Elstera</taxon>
    </lineage>
</organism>
<dbReference type="EMBL" id="NOXS01000028">
    <property type="protein sequence ID" value="OYQ20392.1"/>
    <property type="molecule type" value="Genomic_DNA"/>
</dbReference>
<feature type="domain" description="Acylphosphatase-like" evidence="6">
    <location>
        <begin position="3"/>
        <end position="91"/>
    </location>
</feature>
<evidence type="ECO:0000256" key="5">
    <source>
        <dbReference type="RuleBase" id="RU004168"/>
    </source>
</evidence>
<evidence type="ECO:0000256" key="4">
    <source>
        <dbReference type="PROSITE-ProRule" id="PRU00520"/>
    </source>
</evidence>
<dbReference type="SUPFAM" id="SSF54975">
    <property type="entry name" value="Acylphosphatase/BLUF domain-like"/>
    <property type="match status" value="1"/>
</dbReference>
<accession>A0A255XU06</accession>
<dbReference type="PROSITE" id="PS00151">
    <property type="entry name" value="ACYLPHOSPHATASE_2"/>
    <property type="match status" value="1"/>
</dbReference>
<dbReference type="AlphaFoldDB" id="A0A255XU06"/>
<sequence>MQAVRVRIFGQVQGVGYRQWVEVTARANGLTGWVRNRADGSVEAIFQGTVVQVQQIVADCRRGPISARVSHVESEEVSFDPALAASFVRLSTV</sequence>
<evidence type="ECO:0000256" key="2">
    <source>
        <dbReference type="ARBA" id="ARBA00012150"/>
    </source>
</evidence>
<comment type="similarity">
    <text evidence="1 5">Belongs to the acylphosphatase family.</text>
</comment>
<proteinExistence type="inferred from homology"/>
<evidence type="ECO:0000256" key="3">
    <source>
        <dbReference type="ARBA" id="ARBA00047645"/>
    </source>
</evidence>
<dbReference type="Pfam" id="PF00708">
    <property type="entry name" value="Acylphosphatase"/>
    <property type="match status" value="1"/>
</dbReference>
<dbReference type="Proteomes" id="UP000216361">
    <property type="component" value="Unassembled WGS sequence"/>
</dbReference>
<dbReference type="InterPro" id="IPR001792">
    <property type="entry name" value="Acylphosphatase-like_dom"/>
</dbReference>